<organism evidence="1">
    <name type="scientific">Strongyloides ratti</name>
    <name type="common">Parasitic roundworm</name>
    <dbReference type="NCBI Taxonomy" id="34506"/>
    <lineage>
        <taxon>Eukaryota</taxon>
        <taxon>Metazoa</taxon>
        <taxon>Ecdysozoa</taxon>
        <taxon>Nematoda</taxon>
        <taxon>Chromadorea</taxon>
        <taxon>Rhabditida</taxon>
        <taxon>Tylenchina</taxon>
        <taxon>Panagrolaimomorpha</taxon>
        <taxon>Strongyloidoidea</taxon>
        <taxon>Strongyloididae</taxon>
        <taxon>Strongyloides</taxon>
    </lineage>
</organism>
<dbReference type="RefSeq" id="XP_024499656.1">
    <property type="nucleotide sequence ID" value="XM_024644906.1"/>
</dbReference>
<dbReference type="GeneID" id="36385257"/>
<evidence type="ECO:0000313" key="3">
    <source>
        <dbReference type="WBParaSite" id="SRAE_X000218500.1"/>
    </source>
</evidence>
<reference evidence="1" key="1">
    <citation type="submission" date="2014-09" db="EMBL/GenBank/DDBJ databases">
        <authorList>
            <person name="Aslett A.Martin."/>
        </authorList>
    </citation>
    <scope>NUCLEOTIDE SEQUENCE</scope>
    <source>
        <strain evidence="1">ED321 Heterogonic</strain>
    </source>
</reference>
<sequence>MKGVFENKISITEYDIRGNVFAIFKKGDKNFESNYRFINALNSLYKPLMKYFNKCVRDWCSNIISDNQFAGKQGYDGALDIGITNRILQEMR</sequence>
<reference evidence="2" key="2">
    <citation type="submission" date="2014-09" db="EMBL/GenBank/DDBJ databases">
        <authorList>
            <person name="Martin A.A."/>
        </authorList>
    </citation>
    <scope>NUCLEOTIDE SEQUENCE</scope>
    <source>
        <strain evidence="2">ED321</strain>
    </source>
</reference>
<accession>A0A090KX47</accession>
<proteinExistence type="predicted"/>
<evidence type="ECO:0000313" key="4">
    <source>
        <dbReference type="WormBase" id="SRAE_X000218500"/>
    </source>
</evidence>
<gene>
    <name evidence="1 3 4" type="ORF">SRAE_X000218500</name>
</gene>
<dbReference type="EMBL" id="LN609398">
    <property type="protein sequence ID" value="CEF60447.1"/>
    <property type="molecule type" value="Genomic_DNA"/>
</dbReference>
<name>A0A090KX47_STRRB</name>
<dbReference type="Proteomes" id="UP000035682">
    <property type="component" value="Unplaced"/>
</dbReference>
<reference evidence="3" key="3">
    <citation type="submission" date="2020-12" db="UniProtKB">
        <authorList>
            <consortium name="WormBaseParasite"/>
        </authorList>
    </citation>
    <scope>IDENTIFICATION</scope>
</reference>
<dbReference type="WBParaSite" id="SRAE_X000218500.1">
    <property type="protein sequence ID" value="SRAE_X000218500.1"/>
    <property type="gene ID" value="WBGene00267763"/>
</dbReference>
<dbReference type="CTD" id="36385257"/>
<keyword evidence="2" id="KW-1185">Reference proteome</keyword>
<dbReference type="WormBase" id="SRAE_X000218500">
    <property type="protein sequence ID" value="SRP10252"/>
    <property type="gene ID" value="WBGene00267763"/>
</dbReference>
<evidence type="ECO:0000313" key="2">
    <source>
        <dbReference type="Proteomes" id="UP000035682"/>
    </source>
</evidence>
<dbReference type="AlphaFoldDB" id="A0A090KX47"/>
<evidence type="ECO:0000313" key="1">
    <source>
        <dbReference type="EMBL" id="CEF60447.1"/>
    </source>
</evidence>
<protein>
    <submittedName>
        <fullName evidence="1 3">Uncharacterized protein</fullName>
    </submittedName>
</protein>